<dbReference type="Gene3D" id="1.10.10.10">
    <property type="entry name" value="Winged helix-like DNA-binding domain superfamily/Winged helix DNA-binding domain"/>
    <property type="match status" value="1"/>
</dbReference>
<dbReference type="Pfam" id="PF13424">
    <property type="entry name" value="TPR_12"/>
    <property type="match status" value="5"/>
</dbReference>
<dbReference type="InterPro" id="IPR000595">
    <property type="entry name" value="cNMP-bd_dom"/>
</dbReference>
<dbReference type="GO" id="GO:0006355">
    <property type="term" value="P:regulation of DNA-templated transcription"/>
    <property type="evidence" value="ECO:0007669"/>
    <property type="project" value="InterPro"/>
</dbReference>
<proteinExistence type="predicted"/>
<feature type="compositionally biased region" description="Low complexity" evidence="5">
    <location>
        <begin position="715"/>
        <end position="725"/>
    </location>
</feature>
<dbReference type="PANTHER" id="PTHR47691">
    <property type="entry name" value="REGULATOR-RELATED"/>
    <property type="match status" value="1"/>
</dbReference>
<keyword evidence="2" id="KW-0238">DNA-binding</keyword>
<dbReference type="InterPro" id="IPR018490">
    <property type="entry name" value="cNMP-bd_dom_sf"/>
</dbReference>
<dbReference type="GO" id="GO:0003677">
    <property type="term" value="F:DNA binding"/>
    <property type="evidence" value="ECO:0007669"/>
    <property type="project" value="UniProtKB-KW"/>
</dbReference>
<dbReference type="InterPro" id="IPR012318">
    <property type="entry name" value="HTH_CRP"/>
</dbReference>
<evidence type="ECO:0000256" key="5">
    <source>
        <dbReference type="SAM" id="MobiDB-lite"/>
    </source>
</evidence>
<dbReference type="PROSITE" id="PS50042">
    <property type="entry name" value="CNMP_BINDING_3"/>
    <property type="match status" value="1"/>
</dbReference>
<organism evidence="8 9">
    <name type="scientific">Actinomadura physcomitrii</name>
    <dbReference type="NCBI Taxonomy" id="2650748"/>
    <lineage>
        <taxon>Bacteria</taxon>
        <taxon>Bacillati</taxon>
        <taxon>Actinomycetota</taxon>
        <taxon>Actinomycetes</taxon>
        <taxon>Streptosporangiales</taxon>
        <taxon>Thermomonosporaceae</taxon>
        <taxon>Actinomadura</taxon>
    </lineage>
</organism>
<dbReference type="Gene3D" id="1.25.40.10">
    <property type="entry name" value="Tetratricopeptide repeat domain"/>
    <property type="match status" value="3"/>
</dbReference>
<dbReference type="Gene3D" id="2.60.120.10">
    <property type="entry name" value="Jelly Rolls"/>
    <property type="match status" value="1"/>
</dbReference>
<dbReference type="InterPro" id="IPR027417">
    <property type="entry name" value="P-loop_NTPase"/>
</dbReference>
<dbReference type="Gene3D" id="3.40.50.300">
    <property type="entry name" value="P-loop containing nucleotide triphosphate hydrolases"/>
    <property type="match status" value="1"/>
</dbReference>
<reference evidence="8" key="1">
    <citation type="submission" date="2019-12" db="EMBL/GenBank/DDBJ databases">
        <title>Actinomadura physcomitrii sp. nov., a novel actinomycete isolated from moss [Physcomitrium sphaericum (Ludw) Fuernr].</title>
        <authorList>
            <person name="Zhuang X."/>
        </authorList>
    </citation>
    <scope>NUCLEOTIDE SEQUENCE [LARGE SCALE GENOMIC DNA]</scope>
    <source>
        <strain evidence="8">LD22</strain>
    </source>
</reference>
<dbReference type="SUPFAM" id="SSF48452">
    <property type="entry name" value="TPR-like"/>
    <property type="match status" value="4"/>
</dbReference>
<evidence type="ECO:0000313" key="9">
    <source>
        <dbReference type="Proteomes" id="UP000462055"/>
    </source>
</evidence>
<evidence type="ECO:0000259" key="6">
    <source>
        <dbReference type="PROSITE" id="PS50042"/>
    </source>
</evidence>
<evidence type="ECO:0000256" key="1">
    <source>
        <dbReference type="ARBA" id="ARBA00023015"/>
    </source>
</evidence>
<dbReference type="Pfam" id="PF00931">
    <property type="entry name" value="NB-ARC"/>
    <property type="match status" value="1"/>
</dbReference>
<dbReference type="PANTHER" id="PTHR47691:SF3">
    <property type="entry name" value="HTH-TYPE TRANSCRIPTIONAL REGULATOR RV0890C-RELATED"/>
    <property type="match status" value="1"/>
</dbReference>
<dbReference type="CDD" id="cd00038">
    <property type="entry name" value="CAP_ED"/>
    <property type="match status" value="1"/>
</dbReference>
<dbReference type="PROSITE" id="PS50005">
    <property type="entry name" value="TPR"/>
    <property type="match status" value="1"/>
</dbReference>
<feature type="compositionally biased region" description="Low complexity" evidence="5">
    <location>
        <begin position="532"/>
        <end position="548"/>
    </location>
</feature>
<dbReference type="InterPro" id="IPR014710">
    <property type="entry name" value="RmlC-like_jellyroll"/>
</dbReference>
<dbReference type="SMART" id="SM00028">
    <property type="entry name" value="TPR"/>
    <property type="match status" value="9"/>
</dbReference>
<dbReference type="SUPFAM" id="SSF51206">
    <property type="entry name" value="cAMP-binding domain-like"/>
    <property type="match status" value="1"/>
</dbReference>
<dbReference type="InterPro" id="IPR019734">
    <property type="entry name" value="TPR_rpt"/>
</dbReference>
<dbReference type="InterPro" id="IPR002182">
    <property type="entry name" value="NB-ARC"/>
</dbReference>
<protein>
    <submittedName>
        <fullName evidence="8">Tetratricopeptide repeat protein</fullName>
    </submittedName>
</protein>
<evidence type="ECO:0000259" key="7">
    <source>
        <dbReference type="PROSITE" id="PS51063"/>
    </source>
</evidence>
<keyword evidence="3" id="KW-0804">Transcription</keyword>
<dbReference type="SUPFAM" id="SSF46785">
    <property type="entry name" value="Winged helix' DNA-binding domain"/>
    <property type="match status" value="1"/>
</dbReference>
<dbReference type="Pfam" id="PF13545">
    <property type="entry name" value="HTH_Crp_2"/>
    <property type="match status" value="1"/>
</dbReference>
<feature type="region of interest" description="Disordered" evidence="5">
    <location>
        <begin position="696"/>
        <end position="725"/>
    </location>
</feature>
<evidence type="ECO:0000256" key="2">
    <source>
        <dbReference type="ARBA" id="ARBA00023125"/>
    </source>
</evidence>
<dbReference type="InterPro" id="IPR011990">
    <property type="entry name" value="TPR-like_helical_dom_sf"/>
</dbReference>
<dbReference type="PRINTS" id="PR00364">
    <property type="entry name" value="DISEASERSIST"/>
</dbReference>
<keyword evidence="4" id="KW-0802">TPR repeat</keyword>
<dbReference type="InterPro" id="IPR036390">
    <property type="entry name" value="WH_DNA-bd_sf"/>
</dbReference>
<sequence length="1323" mass="142498">MTGMIDHDVRPGSFWERLGPDDRQALRAMGRRTSIPPGGTLCHQGVTAPSVWVVFKAAPRAASNAVAKEFVDSSEGDESIIDLFGSGDLVGALGAWGHPERGTVAALDHVEALRVDRRRFRSLLAANPQVAEAMMHAVSQRVGYGGRRHAVRAAEHPQRLAYHLLELAHRFGVRTERGTEIPLRLSQAELANWAGISRETLVRWFRLWRQKGIIDRRPRPLTVLDPEKLRRAASPWGDEWPAVETEAGAAPAVPPESRPEGDEPGGLAARTPAGLDAARGTPPVRLPADNPFFAGRAVSLGKLDLLVAQAEWPRAVIVQGMAGVGKTTLALHWAHRVVDRFPDGAVFADLRGTTRSPVTPAEAMGQVLRAAGVPGDQLRSTEAELAAQCRSLLADRRMLLILDDAARPEQIRPLVGAVESGLAVVTSRRRLPALLEGADVRALELREMVTQEAVDLISNVLGPADARVRDERGAAARLARECGHLPLALSVMAGRLAENPGESIAGTVRELAESDAQAASSYGTGLPGAGYGPAPDGSGPAAGEPAAPSGAGIALTGIELHEGAGHGSAGPGLRGVLNPTFDVAYRSLRRDHREAFRVLALVAGPDFTPAALAALRDRTVEEARECLEGLRQAYLVHDVAPGRYRMHDLLRDFARERGLAEDADSDRLAAQRRLLAGYLAEARAAGDALAVRPRPVVRRADGARGRPPARPEPSTTEGAETGTGAGAERAVALAWFEAERRNLVAAVHQAARLGLHRTCWELADALFDFQEFRRYSEDNIAVHQAGLHAARTEEDWAAAAVMLHSLAVAHFEAGGSVQAIGYGEDARRAFRTVEPPDRYGEAAAHATLADVHVALGRYLTAIEHARRSLDVHAGMDDLGGLAKDHDTLARARLGLGDYEIALDHAGEALKVRRRIGDQPGVAEALLTLAQVHRHLGNVHEAVSHALEALYIRQDTADGHGAAQALTELARMNASLGLREMALRDAEQALRTYQALGARHGEAQALTTLGMLMCDGARYPEAFTYCGQALRLHRDTGDRHGEAETLAQIGIVHWKLGRYREAREHLLRALEIRREIGDQHGEAHDLEHLSVVMRRLGRPQEAFVLGLEALDLWHGLGAQSGLAGTLGSLARTYLRLGLPEDAERAAAQALRIRRAGGDWYGMGVGMDTFAAVLRRSGRPEEALEMELKALRVLGEVGDRHSEATALVHLAAIHLDLGRAAEARATGARALRVATEVGDAREQAYALHVMARACLLLGEHADACEHFEAEIAIRRDMDDHGGRRAALELQARSRKALGDEAGAAECERRVAALDKWLASDRSLDM</sequence>
<feature type="region of interest" description="Disordered" evidence="5">
    <location>
        <begin position="516"/>
        <end position="548"/>
    </location>
</feature>
<dbReference type="Pfam" id="PF00027">
    <property type="entry name" value="cNMP_binding"/>
    <property type="match status" value="1"/>
</dbReference>
<dbReference type="RefSeq" id="WP_151592823.1">
    <property type="nucleotide sequence ID" value="NZ_WBMS02000005.1"/>
</dbReference>
<evidence type="ECO:0000256" key="3">
    <source>
        <dbReference type="ARBA" id="ARBA00023163"/>
    </source>
</evidence>
<name>A0A6I4M3I3_9ACTN</name>
<evidence type="ECO:0000313" key="8">
    <source>
        <dbReference type="EMBL" id="MWA00283.1"/>
    </source>
</evidence>
<dbReference type="SMART" id="SM00419">
    <property type="entry name" value="HTH_CRP"/>
    <property type="match status" value="1"/>
</dbReference>
<keyword evidence="9" id="KW-1185">Reference proteome</keyword>
<dbReference type="InterPro" id="IPR036388">
    <property type="entry name" value="WH-like_DNA-bd_sf"/>
</dbReference>
<feature type="domain" description="HTH crp-type" evidence="7">
    <location>
        <begin position="154"/>
        <end position="227"/>
    </location>
</feature>
<feature type="domain" description="Cyclic nucleotide-binding" evidence="6">
    <location>
        <begin position="14"/>
        <end position="141"/>
    </location>
</feature>
<dbReference type="SUPFAM" id="SSF52540">
    <property type="entry name" value="P-loop containing nucleoside triphosphate hydrolases"/>
    <property type="match status" value="1"/>
</dbReference>
<feature type="repeat" description="TPR" evidence="4">
    <location>
        <begin position="1042"/>
        <end position="1075"/>
    </location>
</feature>
<dbReference type="GO" id="GO:0043531">
    <property type="term" value="F:ADP binding"/>
    <property type="evidence" value="ECO:0007669"/>
    <property type="project" value="InterPro"/>
</dbReference>
<dbReference type="Proteomes" id="UP000462055">
    <property type="component" value="Unassembled WGS sequence"/>
</dbReference>
<dbReference type="PROSITE" id="PS51063">
    <property type="entry name" value="HTH_CRP_2"/>
    <property type="match status" value="1"/>
</dbReference>
<feature type="region of interest" description="Disordered" evidence="5">
    <location>
        <begin position="245"/>
        <end position="269"/>
    </location>
</feature>
<keyword evidence="1" id="KW-0805">Transcription regulation</keyword>
<dbReference type="EMBL" id="WBMS02000005">
    <property type="protein sequence ID" value="MWA00283.1"/>
    <property type="molecule type" value="Genomic_DNA"/>
</dbReference>
<gene>
    <name evidence="8" type="ORF">F8568_007840</name>
</gene>
<evidence type="ECO:0000256" key="4">
    <source>
        <dbReference type="PROSITE-ProRule" id="PRU00339"/>
    </source>
</evidence>
<accession>A0A6I4M3I3</accession>
<comment type="caution">
    <text evidence="8">The sequence shown here is derived from an EMBL/GenBank/DDBJ whole genome shotgun (WGS) entry which is preliminary data.</text>
</comment>